<dbReference type="Proteomes" id="UP000666915">
    <property type="component" value="Unassembled WGS sequence"/>
</dbReference>
<dbReference type="EMBL" id="JAGEOK010000068">
    <property type="protein sequence ID" value="MBO2445260.1"/>
    <property type="molecule type" value="Genomic_DNA"/>
</dbReference>
<evidence type="ECO:0000313" key="3">
    <source>
        <dbReference type="Proteomes" id="UP000666915"/>
    </source>
</evidence>
<protein>
    <submittedName>
        <fullName evidence="2">MEDS domain-containing protein</fullName>
    </submittedName>
</protein>
<dbReference type="RefSeq" id="WP_208274527.1">
    <property type="nucleotide sequence ID" value="NZ_BAAAGM010000109.1"/>
</dbReference>
<reference evidence="2 3" key="1">
    <citation type="submission" date="2021-03" db="EMBL/GenBank/DDBJ databases">
        <authorList>
            <person name="Kanchanasin P."/>
            <person name="Saeng-In P."/>
            <person name="Phongsopitanun W."/>
            <person name="Yuki M."/>
            <person name="Kudo T."/>
            <person name="Ohkuma M."/>
            <person name="Tanasupawat S."/>
        </authorList>
    </citation>
    <scope>NUCLEOTIDE SEQUENCE [LARGE SCALE GENOMIC DNA]</scope>
    <source>
        <strain evidence="2 3">L46</strain>
    </source>
</reference>
<accession>A0ABS3RG99</accession>
<dbReference type="Pfam" id="PF14417">
    <property type="entry name" value="MEDS"/>
    <property type="match status" value="1"/>
</dbReference>
<gene>
    <name evidence="2" type="ORF">J4557_47940</name>
</gene>
<name>A0ABS3RG99_9ACTN</name>
<sequence length="262" mass="27455">MKPHDHIGWVFDGAPQFDALAVPFLAEGAARGEQLMYVSADPEPGLAARLGDGLAPGTLQVASIVEVYGASGIVDAAAQRATFAAALTQAKADGYTGIRVAADNTPLVADEERLAAWLRWEILADRFMSENPVTGLCAFDREKVEVDRLRHLATLHPLSSAGSPAPQYRLFADAGNLRVEGLIDSFTVGQLRLALDVLPPGTGVLIDLAAAAFTSRRPFAGLQRLAEAGVPVTVQGPPDALDELTAAGSAPNGHLTLEQTAT</sequence>
<evidence type="ECO:0000313" key="2">
    <source>
        <dbReference type="EMBL" id="MBO2445260.1"/>
    </source>
</evidence>
<keyword evidence="3" id="KW-1185">Reference proteome</keyword>
<organism evidence="2 3">
    <name type="scientific">Actinomadura nitritigenes</name>
    <dbReference type="NCBI Taxonomy" id="134602"/>
    <lineage>
        <taxon>Bacteria</taxon>
        <taxon>Bacillati</taxon>
        <taxon>Actinomycetota</taxon>
        <taxon>Actinomycetes</taxon>
        <taxon>Streptosporangiales</taxon>
        <taxon>Thermomonosporaceae</taxon>
        <taxon>Actinomadura</taxon>
    </lineage>
</organism>
<dbReference type="InterPro" id="IPR025847">
    <property type="entry name" value="MEDS_domain"/>
</dbReference>
<proteinExistence type="predicted"/>
<comment type="caution">
    <text evidence="2">The sequence shown here is derived from an EMBL/GenBank/DDBJ whole genome shotgun (WGS) entry which is preliminary data.</text>
</comment>
<feature type="domain" description="MEDS" evidence="1">
    <location>
        <begin position="5"/>
        <end position="157"/>
    </location>
</feature>
<evidence type="ECO:0000259" key="1">
    <source>
        <dbReference type="Pfam" id="PF14417"/>
    </source>
</evidence>